<dbReference type="InterPro" id="IPR032790">
    <property type="entry name" value="GDE_C"/>
</dbReference>
<dbReference type="InterPro" id="IPR008928">
    <property type="entry name" value="6-hairpin_glycosidase_sf"/>
</dbReference>
<dbReference type="Pfam" id="PF12439">
    <property type="entry name" value="GDE_N"/>
    <property type="match status" value="1"/>
</dbReference>
<dbReference type="PANTHER" id="PTHR10569:SF2">
    <property type="entry name" value="GLYCOGEN DEBRANCHING ENZYME"/>
    <property type="match status" value="1"/>
</dbReference>
<evidence type="ECO:0000313" key="4">
    <source>
        <dbReference type="Proteomes" id="UP000239589"/>
    </source>
</evidence>
<reference evidence="3 4" key="1">
    <citation type="submission" date="2018-02" db="EMBL/GenBank/DDBJ databases">
        <title>Discovery of a pederin family compound in a non-symbiotic bloom-forming cyanobacterium.</title>
        <authorList>
            <person name="Kust A."/>
            <person name="Mares J."/>
            <person name="Jokela J."/>
            <person name="Urajova P."/>
            <person name="Hajek J."/>
            <person name="Saurav K."/>
            <person name="Voracova K."/>
            <person name="Fewer D.P."/>
            <person name="Haapaniemi E."/>
            <person name="Permi P."/>
            <person name="Rehakova K."/>
            <person name="Sivonen K."/>
            <person name="Hrouzek P."/>
        </authorList>
    </citation>
    <scope>NUCLEOTIDE SEQUENCE [LARGE SCALE GENOMIC DNA]</scope>
    <source>
        <strain evidence="3 4">CHARLIE-1</strain>
    </source>
</reference>
<sequence length="668" mass="75886">MNLSEWLLTNGLGSFASGTVADVRTRTYHGWLFAATNPPSERKLLLSHLEASLEINGTVIALGTNIWSSGKVDPQGYQLLSGFELYPIPRWTWKGENWQLTRQLIMPYGYVEKESELSPYLEQKLLIHYSYQGQESAGLKLRLLIGDRDFHHQQTQSQQLHFSQVLGKQLVCLQAIKGNQFGTSWHLRWTKGEYQPDGLWYWNYILPEETKRGLGDQEDLYSPGYLTVHLQPEDTVTLEAEVGLSNSQETILSSLSFAEALAAEETRLNHIFNQSQKIGQSSVNLSPIKQQLLKAGDQFIVYRASIAGPTIIAGYHWFNDWGRDTLIALPGLALIPQRFDLAKGLLKTFGLYCRHGLIPNAFPDINGEPFYNSIDATLWWIETLGLYLEATQDWQFLAAEFPIIQQIHKAFVSGTRYNIQVDATDGLVSWDTHGVALTWMDAVVDGLPVTPRRGKPVEINALWYSALCWLSKWAEKLSQLDVGDTVRLSKQGQRYATQAQQVKASLQKFWHPQLGYLYDTIEPDDCHNSQIRPNAILALSLHHCAFSLYQGQQIVNLATDRLLTPYGLRTLDPRDPQYIGTYQGSPEKRDRAYHQGTVWAWLIGPYIRAWQRFYPEKPLPFDWQPLIEHFLYSACLGSISEIFDGDAPHLPKGAIAQAWSVAEVIRHL</sequence>
<feature type="domain" description="Glycogen debranching enzyme C-terminal" evidence="1">
    <location>
        <begin position="295"/>
        <end position="666"/>
    </location>
</feature>
<dbReference type="GO" id="GO:0004135">
    <property type="term" value="F:amylo-alpha-1,6-glucosidase activity"/>
    <property type="evidence" value="ECO:0007669"/>
    <property type="project" value="InterPro"/>
</dbReference>
<accession>A0A2S6CTH4</accession>
<dbReference type="OrthoDB" id="9761875at2"/>
<gene>
    <name evidence="3" type="ORF">CUN59_12940</name>
</gene>
<dbReference type="InterPro" id="IPR012341">
    <property type="entry name" value="6hp_glycosidase-like_sf"/>
</dbReference>
<dbReference type="SUPFAM" id="SSF48208">
    <property type="entry name" value="Six-hairpin glycosidases"/>
    <property type="match status" value="1"/>
</dbReference>
<comment type="caution">
    <text evidence="3">The sequence shown here is derived from an EMBL/GenBank/DDBJ whole genome shotgun (WGS) entry which is preliminary data.</text>
</comment>
<organism evidence="3 4">
    <name type="scientific">Cuspidothrix issatschenkoi CHARLIE-1</name>
    <dbReference type="NCBI Taxonomy" id="2052836"/>
    <lineage>
        <taxon>Bacteria</taxon>
        <taxon>Bacillati</taxon>
        <taxon>Cyanobacteriota</taxon>
        <taxon>Cyanophyceae</taxon>
        <taxon>Nostocales</taxon>
        <taxon>Aphanizomenonaceae</taxon>
        <taxon>Cuspidothrix</taxon>
    </lineage>
</organism>
<evidence type="ECO:0000313" key="3">
    <source>
        <dbReference type="EMBL" id="PPJ62900.1"/>
    </source>
</evidence>
<protein>
    <submittedName>
        <fullName evidence="3">Amylo-alpha-1,6-glucosidase</fullName>
    </submittedName>
</protein>
<dbReference type="GO" id="GO:0004134">
    <property type="term" value="F:4-alpha-glucanotransferase activity"/>
    <property type="evidence" value="ECO:0007669"/>
    <property type="project" value="InterPro"/>
</dbReference>
<dbReference type="InterPro" id="IPR024742">
    <property type="entry name" value="Glycogen_debranch_N"/>
</dbReference>
<dbReference type="AlphaFoldDB" id="A0A2S6CTH4"/>
<dbReference type="Gene3D" id="1.50.10.10">
    <property type="match status" value="1"/>
</dbReference>
<evidence type="ECO:0000259" key="2">
    <source>
        <dbReference type="Pfam" id="PF12439"/>
    </source>
</evidence>
<feature type="domain" description="Glycogen debranching enzyme bacterial and archaeal type N-terminal" evidence="2">
    <location>
        <begin position="5"/>
        <end position="237"/>
    </location>
</feature>
<keyword evidence="4" id="KW-1185">Reference proteome</keyword>
<dbReference type="InterPro" id="IPR010401">
    <property type="entry name" value="AGL/Gdb1"/>
</dbReference>
<dbReference type="RefSeq" id="WP_104388235.1">
    <property type="nucleotide sequence ID" value="NZ_PGEM01000088.1"/>
</dbReference>
<dbReference type="PANTHER" id="PTHR10569">
    <property type="entry name" value="GLYCOGEN DEBRANCHING ENZYME"/>
    <property type="match status" value="1"/>
</dbReference>
<dbReference type="Pfam" id="PF06202">
    <property type="entry name" value="GDE_C"/>
    <property type="match status" value="1"/>
</dbReference>
<dbReference type="EMBL" id="PGEM01000088">
    <property type="protein sequence ID" value="PPJ62900.1"/>
    <property type="molecule type" value="Genomic_DNA"/>
</dbReference>
<dbReference type="NCBIfam" id="TIGR01561">
    <property type="entry name" value="gde_arch"/>
    <property type="match status" value="1"/>
</dbReference>
<dbReference type="InterPro" id="IPR006451">
    <property type="entry name" value="Glycogen_debranch_arc"/>
</dbReference>
<name>A0A2S6CTH4_9CYAN</name>
<dbReference type="GO" id="GO:0005980">
    <property type="term" value="P:glycogen catabolic process"/>
    <property type="evidence" value="ECO:0007669"/>
    <property type="project" value="InterPro"/>
</dbReference>
<dbReference type="Proteomes" id="UP000239589">
    <property type="component" value="Unassembled WGS sequence"/>
</dbReference>
<evidence type="ECO:0000259" key="1">
    <source>
        <dbReference type="Pfam" id="PF06202"/>
    </source>
</evidence>
<proteinExistence type="predicted"/>